<keyword evidence="7" id="KW-1185">Reference proteome</keyword>
<dbReference type="AlphaFoldDB" id="A0A8H6A583"/>
<organism evidence="6 7">
    <name type="scientific">Petromyces alliaceus</name>
    <name type="common">Aspergillus alliaceus</name>
    <dbReference type="NCBI Taxonomy" id="209559"/>
    <lineage>
        <taxon>Eukaryota</taxon>
        <taxon>Fungi</taxon>
        <taxon>Dikarya</taxon>
        <taxon>Ascomycota</taxon>
        <taxon>Pezizomycotina</taxon>
        <taxon>Eurotiomycetes</taxon>
        <taxon>Eurotiomycetidae</taxon>
        <taxon>Eurotiales</taxon>
        <taxon>Aspergillaceae</taxon>
        <taxon>Aspergillus</taxon>
        <taxon>Aspergillus subgen. Circumdati</taxon>
    </lineage>
</organism>
<dbReference type="EMBL" id="SPNV01000132">
    <property type="protein sequence ID" value="KAF5860389.1"/>
    <property type="molecule type" value="Genomic_DNA"/>
</dbReference>
<evidence type="ECO:0000313" key="7">
    <source>
        <dbReference type="Proteomes" id="UP000541154"/>
    </source>
</evidence>
<evidence type="ECO:0000256" key="4">
    <source>
        <dbReference type="SAM" id="MobiDB-lite"/>
    </source>
</evidence>
<evidence type="ECO:0000256" key="3">
    <source>
        <dbReference type="PROSITE-ProRule" id="PRU00464"/>
    </source>
</evidence>
<name>A0A8H6A583_PETAA</name>
<dbReference type="PROSITE" id="PS51084">
    <property type="entry name" value="HIT_2"/>
    <property type="match status" value="1"/>
</dbReference>
<accession>A0A8H6A583</accession>
<protein>
    <recommendedName>
        <fullName evidence="5">HIT domain-containing protein</fullName>
    </recommendedName>
</protein>
<proteinExistence type="predicted"/>
<gene>
    <name evidence="6" type="ORF">ETB97_001678</name>
</gene>
<feature type="region of interest" description="Disordered" evidence="4">
    <location>
        <begin position="34"/>
        <end position="57"/>
    </location>
</feature>
<dbReference type="PANTHER" id="PTHR46648">
    <property type="entry name" value="HIT FAMILY PROTEIN 1"/>
    <property type="match status" value="1"/>
</dbReference>
<evidence type="ECO:0000313" key="6">
    <source>
        <dbReference type="EMBL" id="KAF5860389.1"/>
    </source>
</evidence>
<reference evidence="6 7" key="1">
    <citation type="submission" date="2019-04" db="EMBL/GenBank/DDBJ databases">
        <title>Aspergillus burnettii sp. nov., novel species from soil in southeast Queensland.</title>
        <authorList>
            <person name="Gilchrist C.L.M."/>
            <person name="Pitt J.I."/>
            <person name="Lange L."/>
            <person name="Lacey H.J."/>
            <person name="Vuong D."/>
            <person name="Midgley D.J."/>
            <person name="Greenfield P."/>
            <person name="Bradbury M."/>
            <person name="Lacey E."/>
            <person name="Busk P.K."/>
            <person name="Pilgaard B."/>
            <person name="Chooi Y.H."/>
            <person name="Piggott A.M."/>
        </authorList>
    </citation>
    <scope>NUCLEOTIDE SEQUENCE [LARGE SCALE GENOMIC DNA]</scope>
    <source>
        <strain evidence="6 7">FRR 5400</strain>
    </source>
</reference>
<dbReference type="InterPro" id="IPR036265">
    <property type="entry name" value="HIT-like_sf"/>
</dbReference>
<evidence type="ECO:0000259" key="5">
    <source>
        <dbReference type="PROSITE" id="PS51084"/>
    </source>
</evidence>
<dbReference type="GO" id="GO:0009117">
    <property type="term" value="P:nucleotide metabolic process"/>
    <property type="evidence" value="ECO:0007669"/>
    <property type="project" value="TreeGrafter"/>
</dbReference>
<feature type="active site" description="Tele-AMP-histidine intermediate" evidence="1">
    <location>
        <position position="152"/>
    </location>
</feature>
<dbReference type="PRINTS" id="PR00332">
    <property type="entry name" value="HISTRIAD"/>
</dbReference>
<dbReference type="SUPFAM" id="SSF54197">
    <property type="entry name" value="HIT-like"/>
    <property type="match status" value="1"/>
</dbReference>
<dbReference type="Proteomes" id="UP000541154">
    <property type="component" value="Unassembled WGS sequence"/>
</dbReference>
<dbReference type="InterPro" id="IPR001310">
    <property type="entry name" value="Histidine_triad_HIT"/>
</dbReference>
<dbReference type="InterPro" id="IPR011146">
    <property type="entry name" value="HIT-like"/>
</dbReference>
<feature type="domain" description="HIT" evidence="5">
    <location>
        <begin position="52"/>
        <end position="165"/>
    </location>
</feature>
<dbReference type="Gene3D" id="3.30.428.10">
    <property type="entry name" value="HIT-like"/>
    <property type="match status" value="1"/>
</dbReference>
<sequence length="224" mass="24630">MSSPSSPSSSTCPFCGIAKTYPPISPTAFITHNQTEQTNPPTESPSTTNPSLIASPGPSDPATHLILSTKHVLAFLDIMPLTRGHVLVIPRTHYEKLGDVDVRVSRELGQWLPIISRVVMRIVLGEDNSSDWDWNVVQNNGIRAAQQVPHAHFHIIPRPSTDSAPGASRMSFVMFGRGQREELDDEEGERLAGLLREELAREVVRIGEDLELEDGDVGVRRGKL</sequence>
<evidence type="ECO:0000256" key="2">
    <source>
        <dbReference type="PIRSR" id="PIRSR601310-3"/>
    </source>
</evidence>
<dbReference type="PANTHER" id="PTHR46648:SF2">
    <property type="entry name" value="HIT DOMAIN-CONTAINING PROTEIN"/>
    <property type="match status" value="1"/>
</dbReference>
<feature type="compositionally biased region" description="Low complexity" evidence="4">
    <location>
        <begin position="34"/>
        <end position="50"/>
    </location>
</feature>
<dbReference type="GO" id="GO:0003824">
    <property type="term" value="F:catalytic activity"/>
    <property type="evidence" value="ECO:0007669"/>
    <property type="project" value="InterPro"/>
</dbReference>
<feature type="short sequence motif" description="Histidine triad motif" evidence="2 3">
    <location>
        <begin position="150"/>
        <end position="154"/>
    </location>
</feature>
<evidence type="ECO:0000256" key="1">
    <source>
        <dbReference type="PIRSR" id="PIRSR601310-1"/>
    </source>
</evidence>
<comment type="caution">
    <text evidence="6">The sequence shown here is derived from an EMBL/GenBank/DDBJ whole genome shotgun (WGS) entry which is preliminary data.</text>
</comment>
<dbReference type="Pfam" id="PF01230">
    <property type="entry name" value="HIT"/>
    <property type="match status" value="1"/>
</dbReference>